<keyword evidence="5" id="KW-1133">Transmembrane helix</keyword>
<dbReference type="CDD" id="cd00112">
    <property type="entry name" value="LDLa"/>
    <property type="match status" value="1"/>
</dbReference>
<comment type="caution">
    <text evidence="9">The sequence shown here is derived from an EMBL/GenBank/DDBJ whole genome shotgun (WGS) entry which is preliminary data.</text>
</comment>
<dbReference type="OrthoDB" id="6488702at2759"/>
<feature type="domain" description="Alpha-2-macroglobulin" evidence="7">
    <location>
        <begin position="784"/>
        <end position="875"/>
    </location>
</feature>
<dbReference type="InterPro" id="IPR013783">
    <property type="entry name" value="Ig-like_fold"/>
</dbReference>
<keyword evidence="5" id="KW-0812">Transmembrane</keyword>
<dbReference type="SUPFAM" id="SSF48239">
    <property type="entry name" value="Terpenoid cyclases/Protein prenyltransferases"/>
    <property type="match status" value="1"/>
</dbReference>
<evidence type="ECO:0000256" key="1">
    <source>
        <dbReference type="ARBA" id="ARBA00004613"/>
    </source>
</evidence>
<reference evidence="9" key="1">
    <citation type="submission" date="2020-08" db="EMBL/GenBank/DDBJ databases">
        <title>Multicomponent nature underlies the extraordinary mechanical properties of spider dragline silk.</title>
        <authorList>
            <person name="Kono N."/>
            <person name="Nakamura H."/>
            <person name="Mori M."/>
            <person name="Yoshida Y."/>
            <person name="Ohtoshi R."/>
            <person name="Malay A.D."/>
            <person name="Moran D.A.P."/>
            <person name="Tomita M."/>
            <person name="Numata K."/>
            <person name="Arakawa K."/>
        </authorList>
    </citation>
    <scope>NUCLEOTIDE SEQUENCE</scope>
</reference>
<keyword evidence="10" id="KW-1185">Reference proteome</keyword>
<proteinExistence type="predicted"/>
<feature type="domain" description="Alpha-macroglobulin receptor-binding" evidence="8">
    <location>
        <begin position="1455"/>
        <end position="1546"/>
    </location>
</feature>
<dbReference type="Proteomes" id="UP000886998">
    <property type="component" value="Unassembled WGS sequence"/>
</dbReference>
<evidence type="ECO:0000259" key="8">
    <source>
        <dbReference type="SMART" id="SM01361"/>
    </source>
</evidence>
<keyword evidence="3 4" id="KW-1015">Disulfide bond</keyword>
<dbReference type="Pfam" id="PF00207">
    <property type="entry name" value="A2M"/>
    <property type="match status" value="1"/>
</dbReference>
<dbReference type="InterPro" id="IPR040839">
    <property type="entry name" value="MG4"/>
</dbReference>
<dbReference type="Pfam" id="PF07703">
    <property type="entry name" value="A2M_BRD"/>
    <property type="match status" value="1"/>
</dbReference>
<dbReference type="SMART" id="SM01361">
    <property type="entry name" value="A2M_recep"/>
    <property type="match status" value="1"/>
</dbReference>
<comment type="caution">
    <text evidence="4">Lacks conserved residue(s) required for the propagation of feature annotation.</text>
</comment>
<dbReference type="SUPFAM" id="SSF49410">
    <property type="entry name" value="Alpha-macroglobulin receptor domain"/>
    <property type="match status" value="1"/>
</dbReference>
<evidence type="ECO:0000256" key="3">
    <source>
        <dbReference type="ARBA" id="ARBA00023157"/>
    </source>
</evidence>
<dbReference type="InterPro" id="IPR011625">
    <property type="entry name" value="A2M_N_BRD"/>
</dbReference>
<dbReference type="InterPro" id="IPR050473">
    <property type="entry name" value="A2M/Complement_sys"/>
</dbReference>
<dbReference type="InterPro" id="IPR008930">
    <property type="entry name" value="Terpenoid_cyclase/PrenylTrfase"/>
</dbReference>
<dbReference type="SUPFAM" id="SSF57424">
    <property type="entry name" value="LDL receptor-like module"/>
    <property type="match status" value="1"/>
</dbReference>
<dbReference type="Pfam" id="PF01835">
    <property type="entry name" value="MG2"/>
    <property type="match status" value="1"/>
</dbReference>
<keyword evidence="5" id="KW-0472">Membrane</keyword>
<dbReference type="Gene3D" id="2.60.40.1930">
    <property type="match status" value="2"/>
</dbReference>
<dbReference type="InterPro" id="IPR002890">
    <property type="entry name" value="MG2"/>
</dbReference>
<dbReference type="Gene3D" id="2.60.40.2950">
    <property type="match status" value="1"/>
</dbReference>
<dbReference type="PANTHER" id="PTHR11412">
    <property type="entry name" value="MACROGLOBULIN / COMPLEMENT"/>
    <property type="match status" value="1"/>
</dbReference>
<evidence type="ECO:0000313" key="9">
    <source>
        <dbReference type="EMBL" id="GFY47997.1"/>
    </source>
</evidence>
<dbReference type="SMART" id="SM01359">
    <property type="entry name" value="A2M_N_2"/>
    <property type="match status" value="1"/>
</dbReference>
<dbReference type="Pfam" id="PF07678">
    <property type="entry name" value="TED_complement"/>
    <property type="match status" value="1"/>
</dbReference>
<dbReference type="SMART" id="SM00192">
    <property type="entry name" value="LDLa"/>
    <property type="match status" value="1"/>
</dbReference>
<feature type="domain" description="Alpha-2-macroglobulin bait region" evidence="6">
    <location>
        <begin position="503"/>
        <end position="634"/>
    </location>
</feature>
<comment type="subcellular location">
    <subcellularLocation>
        <location evidence="1">Secreted</location>
    </subcellularLocation>
</comment>
<name>A0A8X6X895_9ARAC</name>
<gene>
    <name evidence="9" type="primary">Pzp</name>
    <name evidence="9" type="ORF">TNIN_269371</name>
</gene>
<dbReference type="InterPro" id="IPR001599">
    <property type="entry name" value="Macroglobln_a2"/>
</dbReference>
<dbReference type="GO" id="GO:0004866">
    <property type="term" value="F:endopeptidase inhibitor activity"/>
    <property type="evidence" value="ECO:0007669"/>
    <property type="project" value="InterPro"/>
</dbReference>
<dbReference type="SMART" id="SM01360">
    <property type="entry name" value="A2M"/>
    <property type="match status" value="1"/>
</dbReference>
<dbReference type="PROSITE" id="PS50068">
    <property type="entry name" value="LDLRA_2"/>
    <property type="match status" value="1"/>
</dbReference>
<dbReference type="Gene3D" id="2.60.40.10">
    <property type="entry name" value="Immunoglobulins"/>
    <property type="match status" value="2"/>
</dbReference>
<accession>A0A8X6X895</accession>
<dbReference type="InterPro" id="IPR036595">
    <property type="entry name" value="A-macroglobulin_rcpt-bd_sf"/>
</dbReference>
<dbReference type="Gene3D" id="1.50.10.20">
    <property type="match status" value="1"/>
</dbReference>
<dbReference type="InterPro" id="IPR002172">
    <property type="entry name" value="LDrepeatLR_classA_rpt"/>
</dbReference>
<organism evidence="9 10">
    <name type="scientific">Trichonephila inaurata madagascariensis</name>
    <dbReference type="NCBI Taxonomy" id="2747483"/>
    <lineage>
        <taxon>Eukaryota</taxon>
        <taxon>Metazoa</taxon>
        <taxon>Ecdysozoa</taxon>
        <taxon>Arthropoda</taxon>
        <taxon>Chelicerata</taxon>
        <taxon>Arachnida</taxon>
        <taxon>Araneae</taxon>
        <taxon>Araneomorphae</taxon>
        <taxon>Entelegynae</taxon>
        <taxon>Araneoidea</taxon>
        <taxon>Nephilidae</taxon>
        <taxon>Trichonephila</taxon>
        <taxon>Trichonephila inaurata</taxon>
    </lineage>
</organism>
<feature type="disulfide bond" evidence="4">
    <location>
        <begin position="737"/>
        <end position="752"/>
    </location>
</feature>
<dbReference type="Gene3D" id="2.60.40.690">
    <property type="entry name" value="Alpha-macroglobulin, receptor-binding domain"/>
    <property type="match status" value="1"/>
</dbReference>
<sequence length="1599" mass="182521">MPLQMDTLTLRRWCNSCVVFCVIILCVWLQISASETRIFTAGQWDGTGEENEYYYASNRNVIHDNPKYLVLASNIVRPGQVYRVCVSILETGSPVVVRASLHRDGEQVVSATEIADPHQVTTLLMQVPFNAISGAYRLKVEGNHEGDLGGAEFSNETLVGFSERFLTILIQTNQLVYNIEQMMYIRIVLLTTELKPFTEPIDVYIVDSRGVTMKRWVSVYPLLGIVNLEFELPYDYPEGWWTIKAVALGQTEETRVLLERWFSHRFDVNVGTDAFILNTDEFLEGQILANYTSVATVTGNLTLKTFLRPLGKYRDLNLNWKDRYIEEFVDIFHGTYDFSISLAELRNMAVPVPLENCEIEIQAVVGERFYDFTVFAYGRVRIVNSTISLRFLGVNPQAFKPGMSFKTHIAVSYSDLVPLSEEKLVRSNVIINPVVYTRSGRRELEQQILPFNSDGVVEVVVETPKNAEKVIIRAYYEDLSELDSRTRAELTVLSVYSRKDRYLQITTSTKRAQAGEYAVFHVMTNFYLKSFDYLVVAKGIIVQSGTEKVYGMLRSITTFSVPVSPEMAPVFHIAVYHITSDGEVLTDSVILPVDAINKHKFILDVNMKQERSGNLIELIPRLTSESNIGIWGFDSDHISTHGRQQLTVTSITESMYGFEKEHAKFNRAFWRHRDGSPEEIAYYVTHDASRDTKSSLENSNLVVFSNLIISEMPNFCNASFDLSPCLSGQCYPTHKKCDGVRDCDDGTDEGSCFQLQLNEDKDLFEFYLYRRNRQNAFYDATAGNFAWKNKIIGEDQEEYVPTISPKGPSVYALNAIGMNKIFGLHILPEPIMFDSTKPFFIIVEGPEEAVVGEQIGLRVSIMNYQFIEIKAEIILLASDDYRFVEVEPFGIVSSYNPRTTDGEHQHLIYVKPVSHMIVHVPIVATKIGDIEVNIVGRTQVARDIASVTISIAPDGVPVHRHTSLLLDMRNEAYLMRYLDVNVTEDPIIPYEETYRHYIFGSPKASVTIIGDVVGAPFPSDPKSPIGLKALNMAAPVKSGEHIMFDFTYSLYTLHYLRLTNQLRTDTMRGMLEYLNKAYVYQSVFYKNGAYTMFKGEKPSLWLTAYCARVFHLAQYPDWENYLYIDPDMLVSSMEYILRHQTREGSFYEIVDHPWNRKMDGLIDKNTAYQNISLTAHVLLTLTSVSDLPGDIRVEISNAKNMAVRYLERRLPQLRDSYQVALVTYALMEAGSVEAELGFNKLDGLKREKEGMVYWSPEPISSSEVLYQNQRPFTLPRLPNKYDSVAVEATAYALLVYVRYNGVIIDQIVKWLNTMRTTDEAFISSQDTVVAMQALIEYSFRTHVRDITNMKVTMESSSNPGKIHSMAITNNNLAEARKVPIAPFVWGHAEVIAKGAGMSVLQMDVQYNVDRDFLLIKPPVPSFDINIKGYYHGRNKSHMNVRSCAKWTYTDESPTSGVAVVEISLPTGYFIHKPDMDKYVYGRTVPRLQRGRVYPKSAVFMFDYLDTSWSCVNFTVQRWFPVANLTRYLKAKVYDYYTPERYKEVIYEDFDLYVLSICEVCGSYQCPYCPYFSFAHRINAQWIVLIMTFTLGRILMSKVS</sequence>
<dbReference type="Gene3D" id="4.10.400.10">
    <property type="entry name" value="Low-density Lipoprotein Receptor"/>
    <property type="match status" value="1"/>
</dbReference>
<feature type="disulfide bond" evidence="4">
    <location>
        <begin position="725"/>
        <end position="743"/>
    </location>
</feature>
<dbReference type="InterPro" id="IPR009048">
    <property type="entry name" value="A-macroglobulin_rcpt-bd"/>
</dbReference>
<dbReference type="InterPro" id="IPR036055">
    <property type="entry name" value="LDL_receptor-like_sf"/>
</dbReference>
<dbReference type="Pfam" id="PF17789">
    <property type="entry name" value="MG4"/>
    <property type="match status" value="1"/>
</dbReference>
<evidence type="ECO:0000259" key="6">
    <source>
        <dbReference type="SMART" id="SM01359"/>
    </source>
</evidence>
<evidence type="ECO:0000256" key="5">
    <source>
        <dbReference type="SAM" id="Phobius"/>
    </source>
</evidence>
<dbReference type="GO" id="GO:0005615">
    <property type="term" value="C:extracellular space"/>
    <property type="evidence" value="ECO:0007669"/>
    <property type="project" value="InterPro"/>
</dbReference>
<evidence type="ECO:0000256" key="4">
    <source>
        <dbReference type="PROSITE-ProRule" id="PRU00124"/>
    </source>
</evidence>
<evidence type="ECO:0000259" key="7">
    <source>
        <dbReference type="SMART" id="SM01360"/>
    </source>
</evidence>
<evidence type="ECO:0000256" key="2">
    <source>
        <dbReference type="ARBA" id="ARBA00022525"/>
    </source>
</evidence>
<keyword evidence="2" id="KW-0964">Secreted</keyword>
<dbReference type="PANTHER" id="PTHR11412:SF146">
    <property type="entry name" value="CD109 ANTIGEN"/>
    <property type="match status" value="1"/>
</dbReference>
<dbReference type="EMBL" id="BMAV01006265">
    <property type="protein sequence ID" value="GFY47997.1"/>
    <property type="molecule type" value="Genomic_DNA"/>
</dbReference>
<protein>
    <submittedName>
        <fullName evidence="9">Pregnancy zone protein</fullName>
    </submittedName>
</protein>
<evidence type="ECO:0000313" key="10">
    <source>
        <dbReference type="Proteomes" id="UP000886998"/>
    </source>
</evidence>
<feature type="transmembrane region" description="Helical" evidence="5">
    <location>
        <begin position="12"/>
        <end position="31"/>
    </location>
</feature>
<dbReference type="Pfam" id="PF07677">
    <property type="entry name" value="A2M_recep"/>
    <property type="match status" value="1"/>
</dbReference>
<dbReference type="InterPro" id="IPR011626">
    <property type="entry name" value="Alpha-macroglobulin_TED"/>
</dbReference>